<keyword evidence="2" id="KW-1003">Cell membrane</keyword>
<dbReference type="PANTHER" id="PTHR43124">
    <property type="entry name" value="PURINE EFFLUX PUMP PBUE"/>
    <property type="match status" value="1"/>
</dbReference>
<dbReference type="Pfam" id="PF07690">
    <property type="entry name" value="MFS_1"/>
    <property type="match status" value="1"/>
</dbReference>
<reference evidence="8 10" key="3">
    <citation type="submission" date="2018-03" db="EMBL/GenBank/DDBJ databases">
        <title>Genomic Encyclopedia of Archaeal and Bacterial Type Strains, Phase II (KMG-II): from individual species to whole genera.</title>
        <authorList>
            <person name="Goeker M."/>
        </authorList>
    </citation>
    <scope>NUCLEOTIDE SEQUENCE [LARGE SCALE GENOMIC DNA]</scope>
    <source>
        <strain evidence="8 10">DSM 25227</strain>
    </source>
</reference>
<keyword evidence="5 6" id="KW-0472">Membrane</keyword>
<dbReference type="GO" id="GO:0005886">
    <property type="term" value="C:plasma membrane"/>
    <property type="evidence" value="ECO:0007669"/>
    <property type="project" value="UniProtKB-SubCell"/>
</dbReference>
<name>A0A2Y9A910_9RHOB</name>
<evidence type="ECO:0000256" key="4">
    <source>
        <dbReference type="ARBA" id="ARBA00022989"/>
    </source>
</evidence>
<accession>A0A2Y9A910</accession>
<dbReference type="EMBL" id="UETC01000001">
    <property type="protein sequence ID" value="SSA38687.1"/>
    <property type="molecule type" value="Genomic_DNA"/>
</dbReference>
<feature type="transmembrane region" description="Helical" evidence="6">
    <location>
        <begin position="355"/>
        <end position="377"/>
    </location>
</feature>
<keyword evidence="4 6" id="KW-1133">Transmembrane helix</keyword>
<feature type="transmembrane region" description="Helical" evidence="6">
    <location>
        <begin position="203"/>
        <end position="223"/>
    </location>
</feature>
<dbReference type="PROSITE" id="PS50850">
    <property type="entry name" value="MFS"/>
    <property type="match status" value="1"/>
</dbReference>
<evidence type="ECO:0000256" key="2">
    <source>
        <dbReference type="ARBA" id="ARBA00022475"/>
    </source>
</evidence>
<reference evidence="9" key="1">
    <citation type="submission" date="2016-10" db="EMBL/GenBank/DDBJ databases">
        <authorList>
            <person name="Cai Z."/>
        </authorList>
    </citation>
    <scope>NUCLEOTIDE SEQUENCE [LARGE SCALE GENOMIC DNA]</scope>
    <source>
        <strain evidence="9">DSM 25227</strain>
    </source>
</reference>
<dbReference type="Proteomes" id="UP000245839">
    <property type="component" value="Unassembled WGS sequence"/>
</dbReference>
<reference evidence="11" key="2">
    <citation type="submission" date="2016-10" db="EMBL/GenBank/DDBJ databases">
        <authorList>
            <person name="Varghese N."/>
            <person name="Submissions S."/>
        </authorList>
    </citation>
    <scope>NUCLEOTIDE SEQUENCE [LARGE SCALE GENOMIC DNA]</scope>
    <source>
        <strain evidence="11">DSM 25227</strain>
    </source>
</reference>
<evidence type="ECO:0000256" key="6">
    <source>
        <dbReference type="SAM" id="Phobius"/>
    </source>
</evidence>
<evidence type="ECO:0000313" key="8">
    <source>
        <dbReference type="EMBL" id="PWJ22409.1"/>
    </source>
</evidence>
<dbReference type="Gene3D" id="1.20.1250.20">
    <property type="entry name" value="MFS general substrate transporter like domains"/>
    <property type="match status" value="1"/>
</dbReference>
<feature type="transmembrane region" description="Helical" evidence="6">
    <location>
        <begin position="162"/>
        <end position="182"/>
    </location>
</feature>
<dbReference type="InterPro" id="IPR036259">
    <property type="entry name" value="MFS_trans_sf"/>
</dbReference>
<proteinExistence type="predicted"/>
<dbReference type="EMBL" id="QGDJ01000001">
    <property type="protein sequence ID" value="PWJ22409.1"/>
    <property type="molecule type" value="Genomic_DNA"/>
</dbReference>
<dbReference type="InterPro" id="IPR050189">
    <property type="entry name" value="MFS_Efflux_Transporters"/>
</dbReference>
<evidence type="ECO:0000313" key="11">
    <source>
        <dbReference type="Proteomes" id="UP000251571"/>
    </source>
</evidence>
<evidence type="ECO:0000256" key="5">
    <source>
        <dbReference type="ARBA" id="ARBA00023136"/>
    </source>
</evidence>
<keyword evidence="3 6" id="KW-0812">Transmembrane</keyword>
<feature type="transmembrane region" description="Helical" evidence="6">
    <location>
        <begin position="132"/>
        <end position="156"/>
    </location>
</feature>
<comment type="subcellular location">
    <subcellularLocation>
        <location evidence="1">Cell membrane</location>
        <topology evidence="1">Multi-pass membrane protein</topology>
    </subcellularLocation>
</comment>
<evidence type="ECO:0000313" key="9">
    <source>
        <dbReference type="EMBL" id="SSA38687.1"/>
    </source>
</evidence>
<feature type="transmembrane region" description="Helical" evidence="6">
    <location>
        <begin position="43"/>
        <end position="62"/>
    </location>
</feature>
<feature type="transmembrane region" description="Helical" evidence="6">
    <location>
        <begin position="74"/>
        <end position="93"/>
    </location>
</feature>
<keyword evidence="10" id="KW-1185">Reference proteome</keyword>
<dbReference type="InterPro" id="IPR011701">
    <property type="entry name" value="MFS"/>
</dbReference>
<evidence type="ECO:0000259" key="7">
    <source>
        <dbReference type="PROSITE" id="PS50850"/>
    </source>
</evidence>
<dbReference type="PANTHER" id="PTHR43124:SF10">
    <property type="entry name" value="PURINE EFFLUX PUMP PBUE"/>
    <property type="match status" value="1"/>
</dbReference>
<dbReference type="RefSeq" id="WP_170125284.1">
    <property type="nucleotide sequence ID" value="NZ_QGDJ01000001.1"/>
</dbReference>
<evidence type="ECO:0000256" key="1">
    <source>
        <dbReference type="ARBA" id="ARBA00004651"/>
    </source>
</evidence>
<sequence>MSGLPRGLLPVLAGANFVIGAGAFLVIGALAPISRDLGLTPAQAGWILTTYALAYAVLSPLLVSLTGGIGRRRVMTLGMVLFGLGALGSALAPSAGGLLAARVVAAAGAGLTTPVTAAVAALLSAPEMRGKVLAYVFMGITLAGVIGVPGGSWIAYTYGWRTAFWAVAVLSAVFAVVLWLRVPAGLRFQPVRLRDLGGVLGDWKLMLAIGFTAVFLAAIYVPFTYLAPLLEARMGLGRDGVTVALLIAGLGGVAGNLVGGWLSDRLGPYATLLWLCGAQAALMPLLSLLPIPLGLAFLLLLAWNAAGFAFNSSQQIRVVVLAGARAPVALALNAACIYVGAAIGSALGAGVIDGFGLSALGVAGGITVLAAVAALVLSQRLTPVDRGASGA</sequence>
<evidence type="ECO:0000313" key="10">
    <source>
        <dbReference type="Proteomes" id="UP000245839"/>
    </source>
</evidence>
<feature type="transmembrane region" description="Helical" evidence="6">
    <location>
        <begin position="7"/>
        <end position="31"/>
    </location>
</feature>
<feature type="transmembrane region" description="Helical" evidence="6">
    <location>
        <begin position="243"/>
        <end position="262"/>
    </location>
</feature>
<evidence type="ECO:0000256" key="3">
    <source>
        <dbReference type="ARBA" id="ARBA00022692"/>
    </source>
</evidence>
<protein>
    <submittedName>
        <fullName evidence="9">Predicted arabinose efflux permease, MFS family</fullName>
    </submittedName>
    <submittedName>
        <fullName evidence="8">Putative MFS family arabinose efflux permease</fullName>
    </submittedName>
</protein>
<dbReference type="GO" id="GO:0022857">
    <property type="term" value="F:transmembrane transporter activity"/>
    <property type="evidence" value="ECO:0007669"/>
    <property type="project" value="InterPro"/>
</dbReference>
<dbReference type="AlphaFoldDB" id="A0A2Y9A910"/>
<feature type="domain" description="Major facilitator superfamily (MFS) profile" evidence="7">
    <location>
        <begin position="8"/>
        <end position="382"/>
    </location>
</feature>
<dbReference type="CDD" id="cd17324">
    <property type="entry name" value="MFS_NepI_like"/>
    <property type="match status" value="1"/>
</dbReference>
<dbReference type="Proteomes" id="UP000251571">
    <property type="component" value="Unassembled WGS sequence"/>
</dbReference>
<dbReference type="InterPro" id="IPR020846">
    <property type="entry name" value="MFS_dom"/>
</dbReference>
<feature type="transmembrane region" description="Helical" evidence="6">
    <location>
        <begin position="318"/>
        <end position="343"/>
    </location>
</feature>
<dbReference type="SUPFAM" id="SSF103473">
    <property type="entry name" value="MFS general substrate transporter"/>
    <property type="match status" value="1"/>
</dbReference>
<gene>
    <name evidence="8" type="ORF">BCF38_101822</name>
    <name evidence="9" type="ORF">SAMN05421539_101822</name>
</gene>
<feature type="transmembrane region" description="Helical" evidence="6">
    <location>
        <begin position="293"/>
        <end position="311"/>
    </location>
</feature>
<organism evidence="9 11">
    <name type="scientific">Jannaschia seohaensis</name>
    <dbReference type="NCBI Taxonomy" id="475081"/>
    <lineage>
        <taxon>Bacteria</taxon>
        <taxon>Pseudomonadati</taxon>
        <taxon>Pseudomonadota</taxon>
        <taxon>Alphaproteobacteria</taxon>
        <taxon>Rhodobacterales</taxon>
        <taxon>Roseobacteraceae</taxon>
        <taxon>Jannaschia</taxon>
    </lineage>
</organism>